<keyword evidence="5" id="KW-0378">Hydrolase</keyword>
<dbReference type="InterPro" id="IPR011249">
    <property type="entry name" value="Metalloenz_LuxS/M16"/>
</dbReference>
<dbReference type="EMBL" id="JTDY01005490">
    <property type="protein sequence ID" value="KOB66946.1"/>
    <property type="molecule type" value="Genomic_DNA"/>
</dbReference>
<evidence type="ECO:0000256" key="1">
    <source>
        <dbReference type="ARBA" id="ARBA00001947"/>
    </source>
</evidence>
<comment type="subcellular location">
    <subcellularLocation>
        <location evidence="2">Mitochondrion</location>
    </subcellularLocation>
</comment>
<evidence type="ECO:0000256" key="5">
    <source>
        <dbReference type="ARBA" id="ARBA00022801"/>
    </source>
</evidence>
<dbReference type="PANTHER" id="PTHR11851:SF149">
    <property type="entry name" value="GH01077P"/>
    <property type="match status" value="1"/>
</dbReference>
<feature type="domain" description="Peptidase M16 C-terminal" evidence="11">
    <location>
        <begin position="230"/>
        <end position="406"/>
    </location>
</feature>
<evidence type="ECO:0000256" key="9">
    <source>
        <dbReference type="SAM" id="MobiDB-lite"/>
    </source>
</evidence>
<keyword evidence="3" id="KW-0645">Protease</keyword>
<dbReference type="InterPro" id="IPR050361">
    <property type="entry name" value="MPP/UQCRC_Complex"/>
</dbReference>
<dbReference type="InterPro" id="IPR011765">
    <property type="entry name" value="Pept_M16_N"/>
</dbReference>
<dbReference type="InterPro" id="IPR007863">
    <property type="entry name" value="Peptidase_M16_C"/>
</dbReference>
<keyword evidence="8" id="KW-0496">Mitochondrion</keyword>
<gene>
    <name evidence="12" type="ORF">OBRU01_13714</name>
</gene>
<evidence type="ECO:0000259" key="11">
    <source>
        <dbReference type="Pfam" id="PF05193"/>
    </source>
</evidence>
<sequence length="491" mass="54877">MGVSRPLNPLTRAQIPTLNGEQGVNKREPRERARKPSTLAVRSFHGCSRSECGARMVTNRFLKSVANPMKTCIRYHPYPLPFHHFLRNLPSTQYTKLENGLTIVTEEREVNHASGTKARTRPVLEDQMASTGARFDCVTTRELVGYRVTCLLQHVPLCLDLLTDCVFNNNYSETDIEWEKKVVYLEMQEHDRDPNCLLDDYLHATAFQGTPLARTVMGPSCNLHNFSALTVSRYINKYFGASRTVLAAIGGVKHEQIVALANTYMSKLEPNKCIDRDVYRFTGSEIRARDDSLPLAMVALAVEGPALCDVDRLPMEVAAEIIGGWDKSHGGGIDHAFPVARASSVAALSDAYQSFYIAYKDTGLWGVKFMGHSLVLDDMLGMVQEEFMNLCNTVTEGEVERAKRVLKTKLVSEDVDSARMCSEAGRWALFYGHRASLAARIASVESVFAPDVRAVCQRYLYDRCPAVAAVGPTEVLSDYTRIRAGMYWLRI</sequence>
<dbReference type="Proteomes" id="UP000037510">
    <property type="component" value="Unassembled WGS sequence"/>
</dbReference>
<evidence type="ECO:0000256" key="6">
    <source>
        <dbReference type="ARBA" id="ARBA00022833"/>
    </source>
</evidence>
<feature type="domain" description="Peptidase M16 N-terminal" evidence="10">
    <location>
        <begin position="114"/>
        <end position="219"/>
    </location>
</feature>
<proteinExistence type="predicted"/>
<feature type="region of interest" description="Disordered" evidence="9">
    <location>
        <begin position="1"/>
        <end position="37"/>
    </location>
</feature>
<dbReference type="STRING" id="104452.A0A0L7KV49"/>
<dbReference type="Gene3D" id="3.30.830.10">
    <property type="entry name" value="Metalloenzyme, LuxS/M16 peptidase-like"/>
    <property type="match status" value="2"/>
</dbReference>
<keyword evidence="13" id="KW-1185">Reference proteome</keyword>
<name>A0A0L7KV49_OPEBR</name>
<dbReference type="PANTHER" id="PTHR11851">
    <property type="entry name" value="METALLOPROTEASE"/>
    <property type="match status" value="1"/>
</dbReference>
<reference evidence="12 13" key="1">
    <citation type="journal article" date="2015" name="Genome Biol. Evol.">
        <title>The genome of winter moth (Operophtera brumata) provides a genomic perspective on sexual dimorphism and phenology.</title>
        <authorList>
            <person name="Derks M.F."/>
            <person name="Smit S."/>
            <person name="Salis L."/>
            <person name="Schijlen E."/>
            <person name="Bossers A."/>
            <person name="Mateman C."/>
            <person name="Pijl A.S."/>
            <person name="de Ridder D."/>
            <person name="Groenen M.A."/>
            <person name="Visser M.E."/>
            <person name="Megens H.J."/>
        </authorList>
    </citation>
    <scope>NUCLEOTIDE SEQUENCE [LARGE SCALE GENOMIC DNA]</scope>
    <source>
        <strain evidence="12">WM2013NL</strain>
        <tissue evidence="12">Head and thorax</tissue>
    </source>
</reference>
<comment type="caution">
    <text evidence="12">The sequence shown here is derived from an EMBL/GenBank/DDBJ whole genome shotgun (WGS) entry which is preliminary data.</text>
</comment>
<dbReference type="GO" id="GO:0046872">
    <property type="term" value="F:metal ion binding"/>
    <property type="evidence" value="ECO:0007669"/>
    <property type="project" value="UniProtKB-KW"/>
</dbReference>
<evidence type="ECO:0000313" key="12">
    <source>
        <dbReference type="EMBL" id="KOB66946.1"/>
    </source>
</evidence>
<dbReference type="Pfam" id="PF00675">
    <property type="entry name" value="Peptidase_M16"/>
    <property type="match status" value="1"/>
</dbReference>
<protein>
    <submittedName>
        <fullName evidence="12">Mitochondrial processing peptidase beta subunit</fullName>
    </submittedName>
</protein>
<dbReference type="GO" id="GO:0006627">
    <property type="term" value="P:protein processing involved in protein targeting to mitochondrion"/>
    <property type="evidence" value="ECO:0007669"/>
    <property type="project" value="TreeGrafter"/>
</dbReference>
<evidence type="ECO:0000313" key="13">
    <source>
        <dbReference type="Proteomes" id="UP000037510"/>
    </source>
</evidence>
<comment type="cofactor">
    <cofactor evidence="1">
        <name>Zn(2+)</name>
        <dbReference type="ChEBI" id="CHEBI:29105"/>
    </cofactor>
</comment>
<evidence type="ECO:0000256" key="3">
    <source>
        <dbReference type="ARBA" id="ARBA00022670"/>
    </source>
</evidence>
<keyword evidence="6" id="KW-0862">Zinc</keyword>
<dbReference type="GO" id="GO:0005739">
    <property type="term" value="C:mitochondrion"/>
    <property type="evidence" value="ECO:0007669"/>
    <property type="project" value="UniProtKB-SubCell"/>
</dbReference>
<keyword evidence="4" id="KW-0479">Metal-binding</keyword>
<dbReference type="SUPFAM" id="SSF63411">
    <property type="entry name" value="LuxS/MPP-like metallohydrolase"/>
    <property type="match status" value="2"/>
</dbReference>
<evidence type="ECO:0000256" key="2">
    <source>
        <dbReference type="ARBA" id="ARBA00004173"/>
    </source>
</evidence>
<organism evidence="12 13">
    <name type="scientific">Operophtera brumata</name>
    <name type="common">Winter moth</name>
    <name type="synonym">Phalaena brumata</name>
    <dbReference type="NCBI Taxonomy" id="104452"/>
    <lineage>
        <taxon>Eukaryota</taxon>
        <taxon>Metazoa</taxon>
        <taxon>Ecdysozoa</taxon>
        <taxon>Arthropoda</taxon>
        <taxon>Hexapoda</taxon>
        <taxon>Insecta</taxon>
        <taxon>Pterygota</taxon>
        <taxon>Neoptera</taxon>
        <taxon>Endopterygota</taxon>
        <taxon>Lepidoptera</taxon>
        <taxon>Glossata</taxon>
        <taxon>Ditrysia</taxon>
        <taxon>Geometroidea</taxon>
        <taxon>Geometridae</taxon>
        <taxon>Larentiinae</taxon>
        <taxon>Operophtera</taxon>
    </lineage>
</organism>
<accession>A0A0L7KV49</accession>
<dbReference type="Pfam" id="PF05193">
    <property type="entry name" value="Peptidase_M16_C"/>
    <property type="match status" value="1"/>
</dbReference>
<keyword evidence="7" id="KW-0482">Metalloprotease</keyword>
<evidence type="ECO:0000259" key="10">
    <source>
        <dbReference type="Pfam" id="PF00675"/>
    </source>
</evidence>
<evidence type="ECO:0000256" key="4">
    <source>
        <dbReference type="ARBA" id="ARBA00022723"/>
    </source>
</evidence>
<evidence type="ECO:0000256" key="8">
    <source>
        <dbReference type="ARBA" id="ARBA00023128"/>
    </source>
</evidence>
<dbReference type="AlphaFoldDB" id="A0A0L7KV49"/>
<dbReference type="GO" id="GO:0004222">
    <property type="term" value="F:metalloendopeptidase activity"/>
    <property type="evidence" value="ECO:0007669"/>
    <property type="project" value="TreeGrafter"/>
</dbReference>
<evidence type="ECO:0000256" key="7">
    <source>
        <dbReference type="ARBA" id="ARBA00023049"/>
    </source>
</evidence>